<sequence length="158" mass="16326">MSTLRERATARGAATGAAGGLARGATEFALQGSAHELSGGAVGGGWDYRNLTSGTVTGSVSGAQGGMADRTNALAESTVAHQEPEHSTPRNNVSHGREVLENGHQWPVGARPPEGWRDPYTSGAREQFGISAGTAIGQAGRSRPQDQDDEPPLPTPDR</sequence>
<gene>
    <name evidence="2" type="ORF">G443_003806</name>
</gene>
<evidence type="ECO:0000313" key="2">
    <source>
        <dbReference type="EMBL" id="MCP2333536.1"/>
    </source>
</evidence>
<accession>A0ABT1JPC9</accession>
<dbReference type="Proteomes" id="UP000791080">
    <property type="component" value="Unassembled WGS sequence"/>
</dbReference>
<proteinExistence type="predicted"/>
<comment type="caution">
    <text evidence="2">The sequence shown here is derived from an EMBL/GenBank/DDBJ whole genome shotgun (WGS) entry which is preliminary data.</text>
</comment>
<protein>
    <submittedName>
        <fullName evidence="2">Uncharacterized protein</fullName>
    </submittedName>
</protein>
<organism evidence="2 3">
    <name type="scientific">Actinoalloteichus caeruleus DSM 43889</name>
    <dbReference type="NCBI Taxonomy" id="1120930"/>
    <lineage>
        <taxon>Bacteria</taxon>
        <taxon>Bacillati</taxon>
        <taxon>Actinomycetota</taxon>
        <taxon>Actinomycetes</taxon>
        <taxon>Pseudonocardiales</taxon>
        <taxon>Pseudonocardiaceae</taxon>
        <taxon>Actinoalloteichus</taxon>
        <taxon>Actinoalloteichus cyanogriseus</taxon>
    </lineage>
</organism>
<feature type="region of interest" description="Disordered" evidence="1">
    <location>
        <begin position="75"/>
        <end position="158"/>
    </location>
</feature>
<feature type="region of interest" description="Disordered" evidence="1">
    <location>
        <begin position="1"/>
        <end position="21"/>
    </location>
</feature>
<reference evidence="2 3" key="2">
    <citation type="submission" date="2022-06" db="EMBL/GenBank/DDBJ databases">
        <title>Genomic Encyclopedia of Type Strains, Phase I: the one thousand microbial genomes (KMG-I) project.</title>
        <authorList>
            <person name="Kyrpides N."/>
        </authorList>
    </citation>
    <scope>NUCLEOTIDE SEQUENCE [LARGE SCALE GENOMIC DNA]</scope>
    <source>
        <strain evidence="2 3">DSM 43889</strain>
    </source>
</reference>
<evidence type="ECO:0000313" key="3">
    <source>
        <dbReference type="Proteomes" id="UP000791080"/>
    </source>
</evidence>
<keyword evidence="3" id="KW-1185">Reference proteome</keyword>
<reference evidence="2 3" key="1">
    <citation type="submission" date="2013-07" db="EMBL/GenBank/DDBJ databases">
        <authorList>
            <consortium name="DOE Joint Genome Institute"/>
            <person name="Reeve W."/>
            <person name="Huntemann M."/>
            <person name="Han J."/>
            <person name="Chen A."/>
            <person name="Kyrpides N."/>
            <person name="Mavromatis K."/>
            <person name="Markowitz V."/>
            <person name="Palaniappan K."/>
            <person name="Ivanova N."/>
            <person name="Schaumberg A."/>
            <person name="Pati A."/>
            <person name="Liolios K."/>
            <person name="Nordberg H.P."/>
            <person name="Cantor M.N."/>
            <person name="Hua S.X."/>
            <person name="Woyke T."/>
        </authorList>
    </citation>
    <scope>NUCLEOTIDE SEQUENCE [LARGE SCALE GENOMIC DNA]</scope>
    <source>
        <strain evidence="2 3">DSM 43889</strain>
    </source>
</reference>
<name>A0ABT1JPC9_ACTCY</name>
<evidence type="ECO:0000256" key="1">
    <source>
        <dbReference type="SAM" id="MobiDB-lite"/>
    </source>
</evidence>
<dbReference type="EMBL" id="AUBJ02000001">
    <property type="protein sequence ID" value="MCP2333536.1"/>
    <property type="molecule type" value="Genomic_DNA"/>
</dbReference>